<dbReference type="AlphaFoldDB" id="A0A9E7F5K0"/>
<dbReference type="EMBL" id="CP097504">
    <property type="protein sequence ID" value="URD88018.1"/>
    <property type="molecule type" value="Genomic_DNA"/>
</dbReference>
<name>A0A9E7F5K0_9LILI</name>
<evidence type="ECO:0000313" key="1">
    <source>
        <dbReference type="EMBL" id="URD88017.1"/>
    </source>
</evidence>
<dbReference type="EMBL" id="CP097504">
    <property type="protein sequence ID" value="URD88017.1"/>
    <property type="molecule type" value="Genomic_DNA"/>
</dbReference>
<protein>
    <submittedName>
        <fullName evidence="1">Kinesin motor domain containing protein</fullName>
    </submittedName>
</protein>
<keyword evidence="2" id="KW-1185">Reference proteome</keyword>
<accession>A0A9E7F5K0</accession>
<dbReference type="EMBL" id="CP097504">
    <property type="protein sequence ID" value="URD88019.1"/>
    <property type="molecule type" value="Genomic_DNA"/>
</dbReference>
<dbReference type="Proteomes" id="UP001055439">
    <property type="component" value="Chromosome 2"/>
</dbReference>
<evidence type="ECO:0000313" key="2">
    <source>
        <dbReference type="Proteomes" id="UP001055439"/>
    </source>
</evidence>
<gene>
    <name evidence="1" type="ORF">MUK42_27679</name>
</gene>
<proteinExistence type="predicted"/>
<dbReference type="OrthoDB" id="3176171at2759"/>
<sequence>MSCFEQKKWQKQSPSPSLCLSLQKQSTAWAVSFLDLRKRSSLLSSHQRWKKNLVAMPRNPHPRLPALVTAPTLLPNTV</sequence>
<organism evidence="1 2">
    <name type="scientific">Musa troglodytarum</name>
    <name type="common">fe'i banana</name>
    <dbReference type="NCBI Taxonomy" id="320322"/>
    <lineage>
        <taxon>Eukaryota</taxon>
        <taxon>Viridiplantae</taxon>
        <taxon>Streptophyta</taxon>
        <taxon>Embryophyta</taxon>
        <taxon>Tracheophyta</taxon>
        <taxon>Spermatophyta</taxon>
        <taxon>Magnoliopsida</taxon>
        <taxon>Liliopsida</taxon>
        <taxon>Zingiberales</taxon>
        <taxon>Musaceae</taxon>
        <taxon>Musa</taxon>
    </lineage>
</organism>
<reference evidence="1" key="1">
    <citation type="submission" date="2022-05" db="EMBL/GenBank/DDBJ databases">
        <title>The Musa troglodytarum L. genome provides insights into the mechanism of non-climacteric behaviour and enrichment of carotenoids.</title>
        <authorList>
            <person name="Wang J."/>
        </authorList>
    </citation>
    <scope>NUCLEOTIDE SEQUENCE</scope>
    <source>
        <tissue evidence="1">Leaf</tissue>
    </source>
</reference>